<dbReference type="CDD" id="cd00190">
    <property type="entry name" value="Tryp_SPc"/>
    <property type="match status" value="1"/>
</dbReference>
<dbReference type="PROSITE" id="PS00134">
    <property type="entry name" value="TRYPSIN_HIS"/>
    <property type="match status" value="1"/>
</dbReference>
<evidence type="ECO:0000256" key="1">
    <source>
        <dbReference type="ARBA" id="ARBA00023157"/>
    </source>
</evidence>
<dbReference type="PANTHER" id="PTHR24250">
    <property type="entry name" value="CHYMOTRYPSIN-RELATED"/>
    <property type="match status" value="1"/>
</dbReference>
<dbReference type="PROSITE" id="PS50240">
    <property type="entry name" value="TRYPSIN_DOM"/>
    <property type="match status" value="1"/>
</dbReference>
<organism evidence="3 4">
    <name type="scientific">Tegillarca granosa</name>
    <name type="common">Malaysian cockle</name>
    <name type="synonym">Anadara granosa</name>
    <dbReference type="NCBI Taxonomy" id="220873"/>
    <lineage>
        <taxon>Eukaryota</taxon>
        <taxon>Metazoa</taxon>
        <taxon>Spiralia</taxon>
        <taxon>Lophotrochozoa</taxon>
        <taxon>Mollusca</taxon>
        <taxon>Bivalvia</taxon>
        <taxon>Autobranchia</taxon>
        <taxon>Pteriomorphia</taxon>
        <taxon>Arcoida</taxon>
        <taxon>Arcoidea</taxon>
        <taxon>Arcidae</taxon>
        <taxon>Tegillarca</taxon>
    </lineage>
</organism>
<protein>
    <recommendedName>
        <fullName evidence="2">Peptidase S1 domain-containing protein</fullName>
    </recommendedName>
</protein>
<keyword evidence="1" id="KW-1015">Disulfide bond</keyword>
<accession>A0ABQ9FU57</accession>
<dbReference type="Proteomes" id="UP001217089">
    <property type="component" value="Unassembled WGS sequence"/>
</dbReference>
<reference evidence="3 4" key="1">
    <citation type="submission" date="2022-12" db="EMBL/GenBank/DDBJ databases">
        <title>Chromosome-level genome of Tegillarca granosa.</title>
        <authorList>
            <person name="Kim J."/>
        </authorList>
    </citation>
    <scope>NUCLEOTIDE SEQUENCE [LARGE SCALE GENOMIC DNA]</scope>
    <source>
        <strain evidence="3">Teg-2019</strain>
        <tissue evidence="3">Adductor muscle</tissue>
    </source>
</reference>
<evidence type="ECO:0000313" key="3">
    <source>
        <dbReference type="EMBL" id="KAJ8319527.1"/>
    </source>
</evidence>
<dbReference type="Pfam" id="PF00089">
    <property type="entry name" value="Trypsin"/>
    <property type="match status" value="2"/>
</dbReference>
<dbReference type="InterPro" id="IPR043504">
    <property type="entry name" value="Peptidase_S1_PA_chymotrypsin"/>
</dbReference>
<feature type="domain" description="Peptidase S1" evidence="2">
    <location>
        <begin position="118"/>
        <end position="476"/>
    </location>
</feature>
<keyword evidence="4" id="KW-1185">Reference proteome</keyword>
<evidence type="ECO:0000259" key="2">
    <source>
        <dbReference type="PROSITE" id="PS50240"/>
    </source>
</evidence>
<dbReference type="Gene3D" id="2.40.10.10">
    <property type="entry name" value="Trypsin-like serine proteases"/>
    <property type="match status" value="2"/>
</dbReference>
<dbReference type="EMBL" id="JARBDR010000211">
    <property type="protein sequence ID" value="KAJ8319527.1"/>
    <property type="molecule type" value="Genomic_DNA"/>
</dbReference>
<proteinExistence type="predicted"/>
<dbReference type="InterPro" id="IPR001254">
    <property type="entry name" value="Trypsin_dom"/>
</dbReference>
<sequence length="476" mass="52772">MSGHKKWSQEKSTLFVDNVTNSDVTELFYLLDKCTVVTARDVINTAVNRITDIFNSAARKSFGFKRSQHFRNNSKPWFNKDCLERRKKFHNAKRIYLKNRTDNSKENLNVASKGSSRIVNGNDVSISKHPWQISLRRQGSHICGGSILTATSILTAAHCVDGVSASSFTILAGSSSRLGSGQEIKVRQIITTVHVVKFPLLTIINTVIITKLATSMNANVNNFALQHQVNDNVNNLALQTQVNAIVNNLTLQHQVNANVNNFALQHQVNDNVNNLALQNQVNAIVNNLTLQHQVNANVNNLALQYQVNANVNNLTLQHQHENYNPSGDGFPNDIAILLLDSSLTFNTYVQPAKLPESSFYPSSNCVMTGWGRNNIDNALPVTLQEAFVDPISNSQCQRAMRGIFGATIHDYHICPHNGESQIGDSGGPYSCYDGSQYVLTGVTSWGIQSNGQCSLQHPSVYVRVTHFLSWINQNKN</sequence>
<dbReference type="InterPro" id="IPR018114">
    <property type="entry name" value="TRYPSIN_HIS"/>
</dbReference>
<comment type="caution">
    <text evidence="3">The sequence shown here is derived from an EMBL/GenBank/DDBJ whole genome shotgun (WGS) entry which is preliminary data.</text>
</comment>
<evidence type="ECO:0000313" key="4">
    <source>
        <dbReference type="Proteomes" id="UP001217089"/>
    </source>
</evidence>
<dbReference type="InterPro" id="IPR009003">
    <property type="entry name" value="Peptidase_S1_PA"/>
</dbReference>
<dbReference type="SMART" id="SM00020">
    <property type="entry name" value="Tryp_SPc"/>
    <property type="match status" value="1"/>
</dbReference>
<gene>
    <name evidence="3" type="ORF">KUTeg_002922</name>
</gene>
<name>A0ABQ9FU57_TEGGR</name>
<dbReference type="SUPFAM" id="SSF50494">
    <property type="entry name" value="Trypsin-like serine proteases"/>
    <property type="match status" value="1"/>
</dbReference>